<proteinExistence type="predicted"/>
<feature type="region of interest" description="Disordered" evidence="1">
    <location>
        <begin position="91"/>
        <end position="110"/>
    </location>
</feature>
<reference evidence="2 3" key="2">
    <citation type="journal article" date="2019" name="G3 (Bethesda)">
        <title>Hybrid Assembly of the Genome of the Entomopathogenic Nematode Steinernema carpocapsae Identifies the X-Chromosome.</title>
        <authorList>
            <person name="Serra L."/>
            <person name="Macchietto M."/>
            <person name="Macias-Munoz A."/>
            <person name="McGill C.J."/>
            <person name="Rodriguez I.M."/>
            <person name="Rodriguez B."/>
            <person name="Murad R."/>
            <person name="Mortazavi A."/>
        </authorList>
    </citation>
    <scope>NUCLEOTIDE SEQUENCE [LARGE SCALE GENOMIC DNA]</scope>
    <source>
        <strain evidence="2 3">ALL</strain>
    </source>
</reference>
<sequence>MSIEGAAISSAADDFLIQRINPFVRGSCTTIDYPITRVFGLVLNQLQSARIGRSTIGFADSWLQLVPSLCSHHKDESNGRYLDNIIICADDSSNGHSNDRRPQMTNCPSR</sequence>
<dbReference type="Proteomes" id="UP000298663">
    <property type="component" value="Unassembled WGS sequence"/>
</dbReference>
<evidence type="ECO:0000313" key="3">
    <source>
        <dbReference type="Proteomes" id="UP000298663"/>
    </source>
</evidence>
<keyword evidence="3" id="KW-1185">Reference proteome</keyword>
<gene>
    <name evidence="2" type="ORF">L596_008092</name>
</gene>
<protein>
    <submittedName>
        <fullName evidence="2">Uncharacterized protein</fullName>
    </submittedName>
</protein>
<dbReference type="EMBL" id="AZBU02000002">
    <property type="protein sequence ID" value="TKR93680.1"/>
    <property type="molecule type" value="Genomic_DNA"/>
</dbReference>
<evidence type="ECO:0000313" key="2">
    <source>
        <dbReference type="EMBL" id="TKR93680.1"/>
    </source>
</evidence>
<dbReference type="AlphaFoldDB" id="A0A4U5PBP2"/>
<accession>A0A4U5PBP2</accession>
<organism evidence="2 3">
    <name type="scientific">Steinernema carpocapsae</name>
    <name type="common">Entomopathogenic nematode</name>
    <dbReference type="NCBI Taxonomy" id="34508"/>
    <lineage>
        <taxon>Eukaryota</taxon>
        <taxon>Metazoa</taxon>
        <taxon>Ecdysozoa</taxon>
        <taxon>Nematoda</taxon>
        <taxon>Chromadorea</taxon>
        <taxon>Rhabditida</taxon>
        <taxon>Tylenchina</taxon>
        <taxon>Panagrolaimomorpha</taxon>
        <taxon>Strongyloidoidea</taxon>
        <taxon>Steinernematidae</taxon>
        <taxon>Steinernema</taxon>
    </lineage>
</organism>
<comment type="caution">
    <text evidence="2">The sequence shown here is derived from an EMBL/GenBank/DDBJ whole genome shotgun (WGS) entry which is preliminary data.</text>
</comment>
<reference evidence="2 3" key="1">
    <citation type="journal article" date="2015" name="Genome Biol.">
        <title>Comparative genomics of Steinernema reveals deeply conserved gene regulatory networks.</title>
        <authorList>
            <person name="Dillman A.R."/>
            <person name="Macchietto M."/>
            <person name="Porter C.F."/>
            <person name="Rogers A."/>
            <person name="Williams B."/>
            <person name="Antoshechkin I."/>
            <person name="Lee M.M."/>
            <person name="Goodwin Z."/>
            <person name="Lu X."/>
            <person name="Lewis E.E."/>
            <person name="Goodrich-Blair H."/>
            <person name="Stock S.P."/>
            <person name="Adams B.J."/>
            <person name="Sternberg P.W."/>
            <person name="Mortazavi A."/>
        </authorList>
    </citation>
    <scope>NUCLEOTIDE SEQUENCE [LARGE SCALE GENOMIC DNA]</scope>
    <source>
        <strain evidence="2 3">ALL</strain>
    </source>
</reference>
<evidence type="ECO:0000256" key="1">
    <source>
        <dbReference type="SAM" id="MobiDB-lite"/>
    </source>
</evidence>
<name>A0A4U5PBP2_STECR</name>